<organism evidence="2 3">
    <name type="scientific">Algoriphagus aquatilis</name>
    <dbReference type="NCBI Taxonomy" id="490186"/>
    <lineage>
        <taxon>Bacteria</taxon>
        <taxon>Pseudomonadati</taxon>
        <taxon>Bacteroidota</taxon>
        <taxon>Cytophagia</taxon>
        <taxon>Cytophagales</taxon>
        <taxon>Cyclobacteriaceae</taxon>
        <taxon>Algoriphagus</taxon>
    </lineage>
</organism>
<accession>A0ABW0C127</accession>
<evidence type="ECO:0000313" key="3">
    <source>
        <dbReference type="Proteomes" id="UP001596163"/>
    </source>
</evidence>
<dbReference type="Proteomes" id="UP001596163">
    <property type="component" value="Unassembled WGS sequence"/>
</dbReference>
<feature type="chain" id="PRO_5045181138" evidence="1">
    <location>
        <begin position="24"/>
        <end position="224"/>
    </location>
</feature>
<comment type="caution">
    <text evidence="2">The sequence shown here is derived from an EMBL/GenBank/DDBJ whole genome shotgun (WGS) entry which is preliminary data.</text>
</comment>
<sequence>MSYANRTLRSLPFGRIISGPMVAAIQAQALAAQSTVNFIKEVGFKRTDATAAAGETADAAGDIGEIRNVTFKFKRKTSDGSSASGTTSGAGEEVVELTVPLLTIVPIPYIRIDEMTIQFTANITEQQEFKTSASTSNSVSTDTTVNFKAGSFLSPVSVSMNAKVSTRHNSNVNTSSRVNNSTQFTIDINVKAVQDEMPAGLAKILHIMEQAILERPASSTPPTS</sequence>
<name>A0ABW0C127_9BACT</name>
<reference evidence="3" key="1">
    <citation type="journal article" date="2019" name="Int. J. Syst. Evol. Microbiol.">
        <title>The Global Catalogue of Microorganisms (GCM) 10K type strain sequencing project: providing services to taxonomists for standard genome sequencing and annotation.</title>
        <authorList>
            <consortium name="The Broad Institute Genomics Platform"/>
            <consortium name="The Broad Institute Genome Sequencing Center for Infectious Disease"/>
            <person name="Wu L."/>
            <person name="Ma J."/>
        </authorList>
    </citation>
    <scope>NUCLEOTIDE SEQUENCE [LARGE SCALE GENOMIC DNA]</scope>
    <source>
        <strain evidence="3">CGMCC 1.7030</strain>
    </source>
</reference>
<evidence type="ECO:0000256" key="1">
    <source>
        <dbReference type="SAM" id="SignalP"/>
    </source>
</evidence>
<evidence type="ECO:0000313" key="2">
    <source>
        <dbReference type="EMBL" id="MFC5193594.1"/>
    </source>
</evidence>
<gene>
    <name evidence="2" type="ORF">ACFPIK_17605</name>
</gene>
<keyword evidence="3" id="KW-1185">Reference proteome</keyword>
<keyword evidence="1" id="KW-0732">Signal</keyword>
<dbReference type="Pfam" id="PF11655">
    <property type="entry name" value="DUF2589"/>
    <property type="match status" value="1"/>
</dbReference>
<proteinExistence type="predicted"/>
<dbReference type="RefSeq" id="WP_377917679.1">
    <property type="nucleotide sequence ID" value="NZ_JBHSKS010000022.1"/>
</dbReference>
<dbReference type="InterPro" id="IPR024510">
    <property type="entry name" value="DUF2589"/>
</dbReference>
<feature type="signal peptide" evidence="1">
    <location>
        <begin position="1"/>
        <end position="23"/>
    </location>
</feature>
<protein>
    <submittedName>
        <fullName evidence="2">DUF2589 domain-containing protein</fullName>
    </submittedName>
</protein>
<dbReference type="EMBL" id="JBHSKS010000022">
    <property type="protein sequence ID" value="MFC5193594.1"/>
    <property type="molecule type" value="Genomic_DNA"/>
</dbReference>